<sequence length="140" mass="15665">MTKRSGGLHEAIGKVTDRNAPDGAWVIANVVGMGVEFDFWDEGVGIESFKKSLPDDCVCFCLFSCRLTYEGVPNVNRIVFIHWKGPNVRGMKMVKSNQLTQMAWDVLEPHHGQLEVLNKSEITKEVLLQKLDPRAGTHVV</sequence>
<accession>A0A0A1U1W1</accession>
<proteinExistence type="predicted"/>
<organism evidence="2 3">
    <name type="scientific">Entamoeba invadens IP1</name>
    <dbReference type="NCBI Taxonomy" id="370355"/>
    <lineage>
        <taxon>Eukaryota</taxon>
        <taxon>Amoebozoa</taxon>
        <taxon>Evosea</taxon>
        <taxon>Archamoebae</taxon>
        <taxon>Mastigamoebida</taxon>
        <taxon>Entamoebidae</taxon>
        <taxon>Entamoeba</taxon>
    </lineage>
</organism>
<dbReference type="EMBL" id="KB206772">
    <property type="protein sequence ID" value="ELP88009.1"/>
    <property type="molecule type" value="Genomic_DNA"/>
</dbReference>
<dbReference type="RefSeq" id="XP_004254780.1">
    <property type="nucleotide sequence ID" value="XM_004254732.1"/>
</dbReference>
<dbReference type="InterPro" id="IPR002108">
    <property type="entry name" value="ADF-H"/>
</dbReference>
<name>A0A0A1U1W1_ENTIV</name>
<dbReference type="OMA" id="GAWVIAN"/>
<dbReference type="VEuPathDB" id="AmoebaDB:EIN_419380"/>
<feature type="domain" description="ADF-H" evidence="1">
    <location>
        <begin position="1"/>
        <end position="132"/>
    </location>
</feature>
<evidence type="ECO:0000313" key="3">
    <source>
        <dbReference type="Proteomes" id="UP000014680"/>
    </source>
</evidence>
<dbReference type="OrthoDB" id="24878at2759"/>
<dbReference type="AlphaFoldDB" id="A0A0A1U1W1"/>
<protein>
    <recommendedName>
        <fullName evidence="1">ADF-H domain-containing protein</fullName>
    </recommendedName>
</protein>
<dbReference type="Pfam" id="PF00241">
    <property type="entry name" value="Cofilin_ADF"/>
    <property type="match status" value="1"/>
</dbReference>
<dbReference type="Gene3D" id="3.40.20.10">
    <property type="entry name" value="Severin"/>
    <property type="match status" value="1"/>
</dbReference>
<dbReference type="GO" id="GO:0003779">
    <property type="term" value="F:actin binding"/>
    <property type="evidence" value="ECO:0007669"/>
    <property type="project" value="InterPro"/>
</dbReference>
<reference evidence="2 3" key="1">
    <citation type="submission" date="2012-10" db="EMBL/GenBank/DDBJ databases">
        <authorList>
            <person name="Zafar N."/>
            <person name="Inman J."/>
            <person name="Hall N."/>
            <person name="Lorenzi H."/>
            <person name="Caler E."/>
        </authorList>
    </citation>
    <scope>NUCLEOTIDE SEQUENCE [LARGE SCALE GENOMIC DNA]</scope>
    <source>
        <strain evidence="2 3">IP1</strain>
    </source>
</reference>
<dbReference type="KEGG" id="eiv:EIN_419380"/>
<dbReference type="PROSITE" id="PS51263">
    <property type="entry name" value="ADF_H"/>
    <property type="match status" value="1"/>
</dbReference>
<dbReference type="InterPro" id="IPR029006">
    <property type="entry name" value="ADF-H/Gelsolin-like_dom_sf"/>
</dbReference>
<dbReference type="SUPFAM" id="SSF55753">
    <property type="entry name" value="Actin depolymerizing proteins"/>
    <property type="match status" value="1"/>
</dbReference>
<keyword evidence="3" id="KW-1185">Reference proteome</keyword>
<evidence type="ECO:0000313" key="2">
    <source>
        <dbReference type="EMBL" id="ELP88009.1"/>
    </source>
</evidence>
<dbReference type="GeneID" id="14886940"/>
<evidence type="ECO:0000259" key="1">
    <source>
        <dbReference type="PROSITE" id="PS51263"/>
    </source>
</evidence>
<dbReference type="Proteomes" id="UP000014680">
    <property type="component" value="Unassembled WGS sequence"/>
</dbReference>
<gene>
    <name evidence="2" type="ORF">EIN_419380</name>
</gene>